<sequence length="207" mass="23923">MFVMQAPSIKGRPCGHTEQWFMENRDFHAINAPNLSSTNPNSKSMKIVIIDTSVKVVRIIHFNELRKHNSVEHSKIYKCPKCSSSFKRSRHLDEHLQSKHESTRSFICTHCPSPQPKFAYKRNLNAHIMTSHEGFYFPCYKPGCPAKFSSNQRLQRHIEKHQEIGTKPRVSRSRIKPDSPLPKRIKEDAWETDSQSSIIALLNAKES</sequence>
<evidence type="ECO:0000256" key="2">
    <source>
        <dbReference type="ARBA" id="ARBA00022723"/>
    </source>
</evidence>
<keyword evidence="5" id="KW-0805">Transcription regulation</keyword>
<evidence type="ECO:0000256" key="5">
    <source>
        <dbReference type="ARBA" id="ARBA00023015"/>
    </source>
</evidence>
<evidence type="ECO:0000256" key="7">
    <source>
        <dbReference type="ARBA" id="ARBA00023242"/>
    </source>
</evidence>
<keyword evidence="2" id="KW-0479">Metal-binding</keyword>
<dbReference type="SMART" id="SM00355">
    <property type="entry name" value="ZnF_C2H2"/>
    <property type="match status" value="3"/>
</dbReference>
<evidence type="ECO:0000256" key="8">
    <source>
        <dbReference type="PROSITE-ProRule" id="PRU00042"/>
    </source>
</evidence>
<dbReference type="PANTHER" id="PTHR46179">
    <property type="entry name" value="ZINC FINGER PROTEIN"/>
    <property type="match status" value="1"/>
</dbReference>
<gene>
    <name evidence="11" type="ORF">Ciccas_007995</name>
</gene>
<dbReference type="GO" id="GO:0005634">
    <property type="term" value="C:nucleus"/>
    <property type="evidence" value="ECO:0007669"/>
    <property type="project" value="UniProtKB-SubCell"/>
</dbReference>
<protein>
    <recommendedName>
        <fullName evidence="10">C2H2-type domain-containing protein</fullName>
    </recommendedName>
</protein>
<dbReference type="Gene3D" id="3.30.160.60">
    <property type="entry name" value="Classic Zinc Finger"/>
    <property type="match status" value="2"/>
</dbReference>
<proteinExistence type="predicted"/>
<evidence type="ECO:0000256" key="4">
    <source>
        <dbReference type="ARBA" id="ARBA00022833"/>
    </source>
</evidence>
<keyword evidence="4" id="KW-0862">Zinc</keyword>
<reference evidence="11 12" key="1">
    <citation type="submission" date="2024-11" db="EMBL/GenBank/DDBJ databases">
        <title>Adaptive evolution of stress response genes in parasites aligns with host niche diversity.</title>
        <authorList>
            <person name="Hahn C."/>
            <person name="Resl P."/>
        </authorList>
    </citation>
    <scope>NUCLEOTIDE SEQUENCE [LARGE SCALE GENOMIC DNA]</scope>
    <source>
        <strain evidence="11">EGGRZ-B1_66</strain>
        <tissue evidence="11">Body</tissue>
    </source>
</reference>
<dbReference type="Pfam" id="PF00096">
    <property type="entry name" value="zf-C2H2"/>
    <property type="match status" value="1"/>
</dbReference>
<keyword evidence="12" id="KW-1185">Reference proteome</keyword>
<evidence type="ECO:0000256" key="9">
    <source>
        <dbReference type="SAM" id="MobiDB-lite"/>
    </source>
</evidence>
<keyword evidence="6" id="KW-0804">Transcription</keyword>
<feature type="domain" description="C2H2-type" evidence="10">
    <location>
        <begin position="137"/>
        <end position="168"/>
    </location>
</feature>
<name>A0ABD2Q217_9PLAT</name>
<evidence type="ECO:0000256" key="6">
    <source>
        <dbReference type="ARBA" id="ARBA00023163"/>
    </source>
</evidence>
<evidence type="ECO:0000256" key="3">
    <source>
        <dbReference type="ARBA" id="ARBA00022771"/>
    </source>
</evidence>
<comment type="caution">
    <text evidence="11">The sequence shown here is derived from an EMBL/GenBank/DDBJ whole genome shotgun (WGS) entry which is preliminary data.</text>
</comment>
<evidence type="ECO:0000313" key="12">
    <source>
        <dbReference type="Proteomes" id="UP001626550"/>
    </source>
</evidence>
<evidence type="ECO:0000256" key="1">
    <source>
        <dbReference type="ARBA" id="ARBA00004123"/>
    </source>
</evidence>
<dbReference type="InterPro" id="IPR051061">
    <property type="entry name" value="Zinc_finger_trans_reg"/>
</dbReference>
<keyword evidence="7" id="KW-0539">Nucleus</keyword>
<dbReference type="InterPro" id="IPR036236">
    <property type="entry name" value="Znf_C2H2_sf"/>
</dbReference>
<dbReference type="SUPFAM" id="SSF57667">
    <property type="entry name" value="beta-beta-alpha zinc fingers"/>
    <property type="match status" value="2"/>
</dbReference>
<dbReference type="PROSITE" id="PS00028">
    <property type="entry name" value="ZINC_FINGER_C2H2_1"/>
    <property type="match status" value="2"/>
</dbReference>
<feature type="domain" description="C2H2-type" evidence="10">
    <location>
        <begin position="77"/>
        <end position="105"/>
    </location>
</feature>
<dbReference type="PROSITE" id="PS50157">
    <property type="entry name" value="ZINC_FINGER_C2H2_2"/>
    <property type="match status" value="2"/>
</dbReference>
<comment type="subcellular location">
    <subcellularLocation>
        <location evidence="1">Nucleus</location>
    </subcellularLocation>
</comment>
<dbReference type="InterPro" id="IPR013087">
    <property type="entry name" value="Znf_C2H2_type"/>
</dbReference>
<keyword evidence="3 8" id="KW-0863">Zinc-finger</keyword>
<evidence type="ECO:0000259" key="10">
    <source>
        <dbReference type="PROSITE" id="PS50157"/>
    </source>
</evidence>
<dbReference type="Proteomes" id="UP001626550">
    <property type="component" value="Unassembled WGS sequence"/>
</dbReference>
<dbReference type="PANTHER" id="PTHR46179:SF13">
    <property type="entry name" value="C2H2-TYPE DOMAIN-CONTAINING PROTEIN"/>
    <property type="match status" value="1"/>
</dbReference>
<dbReference type="AlphaFoldDB" id="A0ABD2Q217"/>
<organism evidence="11 12">
    <name type="scientific">Cichlidogyrus casuarinus</name>
    <dbReference type="NCBI Taxonomy" id="1844966"/>
    <lineage>
        <taxon>Eukaryota</taxon>
        <taxon>Metazoa</taxon>
        <taxon>Spiralia</taxon>
        <taxon>Lophotrochozoa</taxon>
        <taxon>Platyhelminthes</taxon>
        <taxon>Monogenea</taxon>
        <taxon>Monopisthocotylea</taxon>
        <taxon>Dactylogyridea</taxon>
        <taxon>Ancyrocephalidae</taxon>
        <taxon>Cichlidogyrus</taxon>
    </lineage>
</organism>
<dbReference type="GO" id="GO:0008270">
    <property type="term" value="F:zinc ion binding"/>
    <property type="evidence" value="ECO:0007669"/>
    <property type="project" value="UniProtKB-KW"/>
</dbReference>
<dbReference type="EMBL" id="JBJKFK010001314">
    <property type="protein sequence ID" value="KAL3313408.1"/>
    <property type="molecule type" value="Genomic_DNA"/>
</dbReference>
<accession>A0ABD2Q217</accession>
<evidence type="ECO:0000313" key="11">
    <source>
        <dbReference type="EMBL" id="KAL3313408.1"/>
    </source>
</evidence>
<feature type="region of interest" description="Disordered" evidence="9">
    <location>
        <begin position="161"/>
        <end position="189"/>
    </location>
</feature>